<dbReference type="Gene3D" id="2.10.70.10">
    <property type="entry name" value="Complement Module, domain 1"/>
    <property type="match status" value="1"/>
</dbReference>
<dbReference type="SMART" id="SM00214">
    <property type="entry name" value="VWC"/>
    <property type="match status" value="2"/>
</dbReference>
<evidence type="ECO:0000313" key="6">
    <source>
        <dbReference type="EMBL" id="KAF8785301.1"/>
    </source>
</evidence>
<reference evidence="6" key="1">
    <citation type="journal article" date="2020" name="bioRxiv">
        <title>Chromosome-level reference genome of the European wasp spider Argiope bruennichi: a resource for studies on range expansion and evolutionary adaptation.</title>
        <authorList>
            <person name="Sheffer M.M."/>
            <person name="Hoppe A."/>
            <person name="Krehenwinkel H."/>
            <person name="Uhl G."/>
            <person name="Kuss A.W."/>
            <person name="Jensen L."/>
            <person name="Jensen C."/>
            <person name="Gillespie R.G."/>
            <person name="Hoff K.J."/>
            <person name="Prost S."/>
        </authorList>
    </citation>
    <scope>NUCLEOTIDE SEQUENCE</scope>
</reference>
<evidence type="ECO:0000259" key="3">
    <source>
        <dbReference type="PROSITE" id="PS50026"/>
    </source>
</evidence>
<dbReference type="InterPro" id="IPR036880">
    <property type="entry name" value="Kunitz_BPTI_sf"/>
</dbReference>
<dbReference type="SMART" id="SM00181">
    <property type="entry name" value="EGF"/>
    <property type="match status" value="1"/>
</dbReference>
<evidence type="ECO:0000259" key="5">
    <source>
        <dbReference type="PROSITE" id="PS50279"/>
    </source>
</evidence>
<proteinExistence type="predicted"/>
<feature type="domain" description="BPTI/Kunitz inhibitor" evidence="5">
    <location>
        <begin position="332"/>
        <end position="382"/>
    </location>
</feature>
<dbReference type="PROSITE" id="PS00022">
    <property type="entry name" value="EGF_1"/>
    <property type="match status" value="1"/>
</dbReference>
<evidence type="ECO:0000259" key="4">
    <source>
        <dbReference type="PROSITE" id="PS50184"/>
    </source>
</evidence>
<feature type="domain" description="VWFC" evidence="4">
    <location>
        <begin position="472"/>
        <end position="530"/>
    </location>
</feature>
<dbReference type="PROSITE" id="PS50026">
    <property type="entry name" value="EGF_3"/>
    <property type="match status" value="1"/>
</dbReference>
<dbReference type="Gene3D" id="4.10.410.10">
    <property type="entry name" value="Pancreatic trypsin inhibitor Kunitz domain"/>
    <property type="match status" value="1"/>
</dbReference>
<dbReference type="EMBL" id="JABXBU010000030">
    <property type="protein sequence ID" value="KAF8785301.1"/>
    <property type="molecule type" value="Genomic_DNA"/>
</dbReference>
<dbReference type="PROSITE" id="PS50279">
    <property type="entry name" value="BPTI_KUNITZ_2"/>
    <property type="match status" value="1"/>
</dbReference>
<comment type="caution">
    <text evidence="1">Lacks conserved residue(s) required for the propagation of feature annotation.</text>
</comment>
<dbReference type="GO" id="GO:0004867">
    <property type="term" value="F:serine-type endopeptidase inhibitor activity"/>
    <property type="evidence" value="ECO:0007669"/>
    <property type="project" value="InterPro"/>
</dbReference>
<sequence>MDPPLMKGFVFLWTLALYSSSFSGVFSSYLDSRDVANSSLYSTQFSNSCASHILLLREENERLKQELDLFKYKNTELQLYVNSLSGQCGSIRRCKSEDNYYADGDVWYPDPCTTCRCEIDKVNCYTSFHSPYCELQCNENTCLNGGACMGSLNRQSVQCSCPDGFSGPLCEQTITSCSPIQTNNHCNHSQSIWYFDSLSNQCKSTVSGNNHAGCSGEEFSPFTERLCDTEMKSLVDTGHRIQTVLYNQEERFLKTLPRTCLSSHDIPKTYVNQIWNVQPDYFKPQSNYQVQIPICEESILLKCPYYTFAPCRLSLCGNCSLTCHVNNQDIECKESDIVSGCGPPEKRWYFDFQNQECYSFMYHGCSGNGNNFPSYYECRITCKIGACCWRTPRFPGRVPGFNADGYDRFCFQLHHHSKCELNKPPVPCPFHTCSSQLCPTLPSAQCRNFGCGSCDANYFNVVTQKATTCNKNDCIAVDGNVKADGEVWEEELCYSCTCQGGNVHCNVINCPLLTCQYPARSNGECCRHCDGCQYDGKDYEDGSNGIVSCSDKESCPGQKCTHGVVPAGECCSPCIGCQVLGKIYQNNAEIPSSDACRKCYCYKDVIWEEEY</sequence>
<comment type="caution">
    <text evidence="6">The sequence shown here is derived from an EMBL/GenBank/DDBJ whole genome shotgun (WGS) entry which is preliminary data.</text>
</comment>
<feature type="disulfide bond" evidence="1">
    <location>
        <begin position="142"/>
        <end position="159"/>
    </location>
</feature>
<dbReference type="SUPFAM" id="SSF57196">
    <property type="entry name" value="EGF/Laminin"/>
    <property type="match status" value="1"/>
</dbReference>
<evidence type="ECO:0000256" key="1">
    <source>
        <dbReference type="PROSITE-ProRule" id="PRU00076"/>
    </source>
</evidence>
<dbReference type="SUPFAM" id="SSF57362">
    <property type="entry name" value="BPTI-like"/>
    <property type="match status" value="1"/>
</dbReference>
<dbReference type="Proteomes" id="UP000807504">
    <property type="component" value="Unassembled WGS sequence"/>
</dbReference>
<feature type="signal peptide" evidence="2">
    <location>
        <begin position="1"/>
        <end position="27"/>
    </location>
</feature>
<dbReference type="Gene3D" id="6.20.200.20">
    <property type="match status" value="1"/>
</dbReference>
<evidence type="ECO:0000313" key="7">
    <source>
        <dbReference type="Proteomes" id="UP000807504"/>
    </source>
</evidence>
<reference evidence="6" key="2">
    <citation type="submission" date="2020-06" db="EMBL/GenBank/DDBJ databases">
        <authorList>
            <person name="Sheffer M."/>
        </authorList>
    </citation>
    <scope>NUCLEOTIDE SEQUENCE</scope>
</reference>
<organism evidence="6 7">
    <name type="scientific">Argiope bruennichi</name>
    <name type="common">Wasp spider</name>
    <name type="synonym">Aranea bruennichi</name>
    <dbReference type="NCBI Taxonomy" id="94029"/>
    <lineage>
        <taxon>Eukaryota</taxon>
        <taxon>Metazoa</taxon>
        <taxon>Ecdysozoa</taxon>
        <taxon>Arthropoda</taxon>
        <taxon>Chelicerata</taxon>
        <taxon>Arachnida</taxon>
        <taxon>Araneae</taxon>
        <taxon>Araneomorphae</taxon>
        <taxon>Entelegynae</taxon>
        <taxon>Araneoidea</taxon>
        <taxon>Araneidae</taxon>
        <taxon>Argiope</taxon>
    </lineage>
</organism>
<keyword evidence="2" id="KW-0732">Signal</keyword>
<keyword evidence="1" id="KW-1015">Disulfide bond</keyword>
<dbReference type="InterPro" id="IPR000742">
    <property type="entry name" value="EGF"/>
</dbReference>
<dbReference type="InterPro" id="IPR020901">
    <property type="entry name" value="Prtase_inh_Kunz-CS"/>
</dbReference>
<keyword evidence="7" id="KW-1185">Reference proteome</keyword>
<keyword evidence="1" id="KW-0245">EGF-like domain</keyword>
<dbReference type="CDD" id="cd22593">
    <property type="entry name" value="Kunitz_conkunitzin"/>
    <property type="match status" value="1"/>
</dbReference>
<dbReference type="Gene3D" id="2.10.25.10">
    <property type="entry name" value="Laminin"/>
    <property type="match status" value="1"/>
</dbReference>
<dbReference type="PROSITE" id="PS01186">
    <property type="entry name" value="EGF_2"/>
    <property type="match status" value="1"/>
</dbReference>
<dbReference type="InterPro" id="IPR002223">
    <property type="entry name" value="Kunitz_BPTI"/>
</dbReference>
<dbReference type="SUPFAM" id="SSF57603">
    <property type="entry name" value="FnI-like domain"/>
    <property type="match status" value="1"/>
</dbReference>
<evidence type="ECO:0000256" key="2">
    <source>
        <dbReference type="SAM" id="SignalP"/>
    </source>
</evidence>
<dbReference type="PROSITE" id="PS00280">
    <property type="entry name" value="BPTI_KUNITZ_1"/>
    <property type="match status" value="1"/>
</dbReference>
<dbReference type="InterPro" id="IPR001007">
    <property type="entry name" value="VWF_dom"/>
</dbReference>
<dbReference type="PROSITE" id="PS50184">
    <property type="entry name" value="VWFC_2"/>
    <property type="match status" value="1"/>
</dbReference>
<dbReference type="Pfam" id="PF00014">
    <property type="entry name" value="Kunitz_BPTI"/>
    <property type="match status" value="1"/>
</dbReference>
<feature type="disulfide bond" evidence="1">
    <location>
        <begin position="161"/>
        <end position="170"/>
    </location>
</feature>
<gene>
    <name evidence="6" type="ORF">HNY73_010861</name>
</gene>
<dbReference type="Pfam" id="PF00093">
    <property type="entry name" value="VWC"/>
    <property type="match status" value="1"/>
</dbReference>
<dbReference type="AlphaFoldDB" id="A0A8T0F392"/>
<feature type="domain" description="EGF-like" evidence="3">
    <location>
        <begin position="134"/>
        <end position="171"/>
    </location>
</feature>
<accession>A0A8T0F392</accession>
<feature type="chain" id="PRO_5035767858" evidence="2">
    <location>
        <begin position="28"/>
        <end position="611"/>
    </location>
</feature>
<protein>
    <submittedName>
        <fullName evidence="6">Kielin/chordin-like protein like</fullName>
    </submittedName>
</protein>
<dbReference type="PROSITE" id="PS01208">
    <property type="entry name" value="VWFC_1"/>
    <property type="match status" value="1"/>
</dbReference>
<dbReference type="SMART" id="SM00131">
    <property type="entry name" value="KU"/>
    <property type="match status" value="1"/>
</dbReference>
<name>A0A8T0F392_ARGBR</name>